<dbReference type="EMBL" id="GBEZ01006098">
    <property type="protein sequence ID" value="JAC79274.1"/>
    <property type="molecule type" value="Transcribed_RNA"/>
</dbReference>
<evidence type="ECO:0000256" key="1">
    <source>
        <dbReference type="SAM" id="MobiDB-lite"/>
    </source>
</evidence>
<accession>A0A061S8B9</accession>
<proteinExistence type="predicted"/>
<organism evidence="2">
    <name type="scientific">Tetraselmis sp. GSL018</name>
    <dbReference type="NCBI Taxonomy" id="582737"/>
    <lineage>
        <taxon>Eukaryota</taxon>
        <taxon>Viridiplantae</taxon>
        <taxon>Chlorophyta</taxon>
        <taxon>core chlorophytes</taxon>
        <taxon>Chlorodendrophyceae</taxon>
        <taxon>Chlorodendrales</taxon>
        <taxon>Chlorodendraceae</taxon>
        <taxon>Tetraselmis</taxon>
    </lineage>
</organism>
<protein>
    <submittedName>
        <fullName evidence="2">Uncharacterized protein</fullName>
    </submittedName>
</protein>
<reference evidence="2" key="1">
    <citation type="submission" date="2014-05" db="EMBL/GenBank/DDBJ databases">
        <title>The transcriptome of the halophilic microalga Tetraselmis sp. GSL018 isolated from the Great Salt Lake, Utah.</title>
        <authorList>
            <person name="Jinkerson R.E."/>
            <person name="D'Adamo S."/>
            <person name="Posewitz M.C."/>
        </authorList>
    </citation>
    <scope>NUCLEOTIDE SEQUENCE</scope>
    <source>
        <strain evidence="2">GSL018</strain>
    </source>
</reference>
<sequence>APCCRAPLGSTAQVLGPERSAVHRPLPSPPVHPRAASTRFLHHHGGVRGKRQVPNGVWGAAASSLLSSLPPRACAGLRP</sequence>
<name>A0A061S8B9_9CHLO</name>
<feature type="region of interest" description="Disordered" evidence="1">
    <location>
        <begin position="15"/>
        <end position="36"/>
    </location>
</feature>
<dbReference type="AlphaFoldDB" id="A0A061S8B9"/>
<feature type="non-terminal residue" evidence="2">
    <location>
        <position position="1"/>
    </location>
</feature>
<feature type="non-terminal residue" evidence="2">
    <location>
        <position position="79"/>
    </location>
</feature>
<gene>
    <name evidence="2" type="ORF">TSPGSL018_13095</name>
</gene>
<evidence type="ECO:0000313" key="2">
    <source>
        <dbReference type="EMBL" id="JAC79274.1"/>
    </source>
</evidence>